<feature type="transmembrane region" description="Helical" evidence="6">
    <location>
        <begin position="91"/>
        <end position="114"/>
    </location>
</feature>
<dbReference type="GO" id="GO:0005886">
    <property type="term" value="C:plasma membrane"/>
    <property type="evidence" value="ECO:0007669"/>
    <property type="project" value="UniProtKB-SubCell"/>
</dbReference>
<feature type="transmembrane region" description="Helical" evidence="6">
    <location>
        <begin position="236"/>
        <end position="256"/>
    </location>
</feature>
<name>A0A7W7KSG2_PSENT</name>
<keyword evidence="4 6" id="KW-1133">Transmembrane helix</keyword>
<dbReference type="Proteomes" id="UP000566995">
    <property type="component" value="Unassembled WGS sequence"/>
</dbReference>
<keyword evidence="2" id="KW-1003">Cell membrane</keyword>
<feature type="transmembrane region" description="Helical" evidence="6">
    <location>
        <begin position="333"/>
        <end position="352"/>
    </location>
</feature>
<evidence type="ECO:0000256" key="2">
    <source>
        <dbReference type="ARBA" id="ARBA00022475"/>
    </source>
</evidence>
<dbReference type="PIRSF" id="PIRSF006060">
    <property type="entry name" value="AA_transporter"/>
    <property type="match status" value="1"/>
</dbReference>
<comment type="subcellular location">
    <subcellularLocation>
        <location evidence="1">Cell membrane</location>
        <topology evidence="1">Multi-pass membrane protein</topology>
    </subcellularLocation>
</comment>
<keyword evidence="3 6" id="KW-0812">Transmembrane</keyword>
<evidence type="ECO:0000256" key="4">
    <source>
        <dbReference type="ARBA" id="ARBA00022989"/>
    </source>
</evidence>
<evidence type="ECO:0000313" key="7">
    <source>
        <dbReference type="EMBL" id="MBB4867688.1"/>
    </source>
</evidence>
<organism evidence="7 8">
    <name type="scientific">Pseudomonas nitroreducens</name>
    <dbReference type="NCBI Taxonomy" id="46680"/>
    <lineage>
        <taxon>Bacteria</taxon>
        <taxon>Pseudomonadati</taxon>
        <taxon>Pseudomonadota</taxon>
        <taxon>Gammaproteobacteria</taxon>
        <taxon>Pseudomonadales</taxon>
        <taxon>Pseudomonadaceae</taxon>
        <taxon>Pseudomonas</taxon>
    </lineage>
</organism>
<dbReference type="GO" id="GO:0022857">
    <property type="term" value="F:transmembrane transporter activity"/>
    <property type="evidence" value="ECO:0007669"/>
    <property type="project" value="InterPro"/>
</dbReference>
<dbReference type="PANTHER" id="PTHR42770">
    <property type="entry name" value="AMINO ACID TRANSPORTER-RELATED"/>
    <property type="match status" value="1"/>
</dbReference>
<evidence type="ECO:0000256" key="3">
    <source>
        <dbReference type="ARBA" id="ARBA00022692"/>
    </source>
</evidence>
<evidence type="ECO:0000256" key="6">
    <source>
        <dbReference type="SAM" id="Phobius"/>
    </source>
</evidence>
<dbReference type="EMBL" id="JACHLI010000045">
    <property type="protein sequence ID" value="MBB4867688.1"/>
    <property type="molecule type" value="Genomic_DNA"/>
</dbReference>
<protein>
    <submittedName>
        <fullName evidence="7">Amino acid transporter</fullName>
    </submittedName>
</protein>
<feature type="transmembrane region" description="Helical" evidence="6">
    <location>
        <begin position="282"/>
        <end position="312"/>
    </location>
</feature>
<evidence type="ECO:0000256" key="1">
    <source>
        <dbReference type="ARBA" id="ARBA00004651"/>
    </source>
</evidence>
<dbReference type="PANTHER" id="PTHR42770:SF16">
    <property type="entry name" value="AMINO ACID PERMEASE"/>
    <property type="match status" value="1"/>
</dbReference>
<dbReference type="RefSeq" id="WP_184597464.1">
    <property type="nucleotide sequence ID" value="NZ_JACHLI010000045.1"/>
</dbReference>
<feature type="transmembrane region" description="Helical" evidence="6">
    <location>
        <begin position="392"/>
        <end position="409"/>
    </location>
</feature>
<reference evidence="7 8" key="1">
    <citation type="submission" date="2020-08" db="EMBL/GenBank/DDBJ databases">
        <title>Functional genomics of gut bacteria from endangered species of beetles.</title>
        <authorList>
            <person name="Carlos-Shanley C."/>
        </authorList>
    </citation>
    <scope>NUCLEOTIDE SEQUENCE [LARGE SCALE GENOMIC DNA]</scope>
    <source>
        <strain evidence="7 8">S00179</strain>
    </source>
</reference>
<proteinExistence type="predicted"/>
<feature type="transmembrane region" description="Helical" evidence="6">
    <location>
        <begin position="21"/>
        <end position="42"/>
    </location>
</feature>
<dbReference type="InterPro" id="IPR050367">
    <property type="entry name" value="APC_superfamily"/>
</dbReference>
<feature type="transmembrane region" description="Helical" evidence="6">
    <location>
        <begin position="358"/>
        <end position="380"/>
    </location>
</feature>
<dbReference type="Gene3D" id="1.20.1740.10">
    <property type="entry name" value="Amino acid/polyamine transporter I"/>
    <property type="match status" value="1"/>
</dbReference>
<evidence type="ECO:0000256" key="5">
    <source>
        <dbReference type="ARBA" id="ARBA00023136"/>
    </source>
</evidence>
<comment type="caution">
    <text evidence="7">The sequence shown here is derived from an EMBL/GenBank/DDBJ whole genome shotgun (WGS) entry which is preliminary data.</text>
</comment>
<dbReference type="AlphaFoldDB" id="A0A7W7KSG2"/>
<gene>
    <name evidence="7" type="ORF">HNP46_006607</name>
</gene>
<feature type="transmembrane region" description="Helical" evidence="6">
    <location>
        <begin position="415"/>
        <end position="434"/>
    </location>
</feature>
<dbReference type="InterPro" id="IPR002293">
    <property type="entry name" value="AA/rel_permease1"/>
</dbReference>
<feature type="transmembrane region" description="Helical" evidence="6">
    <location>
        <begin position="126"/>
        <end position="146"/>
    </location>
</feature>
<feature type="transmembrane region" description="Helical" evidence="6">
    <location>
        <begin position="158"/>
        <end position="178"/>
    </location>
</feature>
<sequence>MGVAVPHDGAQLKRTLDLKDLVAYGMAYIAPMAPLTTFGFVWDASGGLIALAYLLGAICMYFTAQSYATLSAQVQSAGSVYGFARYSLGELPGFVAGWLILLDYLLIPALVFLIMSVGLQILVPGLDRALCLVLLVALSLGINWFGVAVTTRVSMVSVVLQFTVMFGLLGLALFALSQGKGAGTLSAAPFFDSASFDLGKVFTATSICVLSFLGFDAISTLAEEVKDNDRRLVGRAILLVLLICATLFVVTTWVLGNLMPGVTIKDASAAIYELTSTQVGPWLALLLAWVIAVMVGLTNALPMQVGVSRVLFAMSRDRQLPALFARLHRRHGTPHVALVLSTLLSLGIALAMCERIDTLASFVNFGALTAFVLLHLSVLVKFGIQGRSRRWFAHWLVPIVGIAVVLTVLCGMDVHALALGSAWLVIGVLYGLYLRGKGRVALSV</sequence>
<accession>A0A7W7KSG2</accession>
<feature type="transmembrane region" description="Helical" evidence="6">
    <location>
        <begin position="48"/>
        <end position="70"/>
    </location>
</feature>
<evidence type="ECO:0000313" key="8">
    <source>
        <dbReference type="Proteomes" id="UP000566995"/>
    </source>
</evidence>
<dbReference type="Pfam" id="PF13520">
    <property type="entry name" value="AA_permease_2"/>
    <property type="match status" value="1"/>
</dbReference>
<keyword evidence="5 6" id="KW-0472">Membrane</keyword>